<reference evidence="1" key="1">
    <citation type="submission" date="2020-11" db="EMBL/GenBank/DDBJ databases">
        <title>Halonatronomonas betainensis gen. nov., sp. nov. a novel haloalkaliphilic representative of the family Halanaerobiacae capable of betaine degradation.</title>
        <authorList>
            <person name="Boltyanskaya Y."/>
            <person name="Kevbrin V."/>
            <person name="Detkova E."/>
            <person name="Grouzdev D.S."/>
            <person name="Koziaeva V."/>
            <person name="Zhilina T."/>
        </authorList>
    </citation>
    <scope>NUCLEOTIDE SEQUENCE</scope>
    <source>
        <strain evidence="1">Z-7014</strain>
    </source>
</reference>
<sequence>MSKRKIEVFTAGCFICDNAVEKIKELACPNCEVVVYDLNSKCESNICEEKAKEYGVRTLPSVAIDGELADCCNDKGIDFKALQEAGLGKA</sequence>
<dbReference type="AlphaFoldDB" id="A0A931AQT7"/>
<evidence type="ECO:0000313" key="2">
    <source>
        <dbReference type="Proteomes" id="UP000621436"/>
    </source>
</evidence>
<name>A0A931AQT7_9FIRM</name>
<dbReference type="EMBL" id="JADPIE010000002">
    <property type="protein sequence ID" value="MBF8436116.1"/>
    <property type="molecule type" value="Genomic_DNA"/>
</dbReference>
<organism evidence="1 2">
    <name type="scientific">Halonatronomonas betaini</name>
    <dbReference type="NCBI Taxonomy" id="2778430"/>
    <lineage>
        <taxon>Bacteria</taxon>
        <taxon>Bacillati</taxon>
        <taxon>Bacillota</taxon>
        <taxon>Clostridia</taxon>
        <taxon>Halanaerobiales</taxon>
        <taxon>Halarsenatibacteraceae</taxon>
        <taxon>Halonatronomonas</taxon>
    </lineage>
</organism>
<dbReference type="RefSeq" id="WP_270452882.1">
    <property type="nucleotide sequence ID" value="NZ_JADPIE010000002.1"/>
</dbReference>
<dbReference type="InterPro" id="IPR036249">
    <property type="entry name" value="Thioredoxin-like_sf"/>
</dbReference>
<accession>A0A931AQT7</accession>
<proteinExistence type="predicted"/>
<gene>
    <name evidence="1" type="ORF">I0Q91_03415</name>
</gene>
<comment type="caution">
    <text evidence="1">The sequence shown here is derived from an EMBL/GenBank/DDBJ whole genome shotgun (WGS) entry which is preliminary data.</text>
</comment>
<protein>
    <submittedName>
        <fullName evidence="1">Glutaredoxin</fullName>
    </submittedName>
</protein>
<dbReference type="Proteomes" id="UP000621436">
    <property type="component" value="Unassembled WGS sequence"/>
</dbReference>
<keyword evidence="2" id="KW-1185">Reference proteome</keyword>
<dbReference type="Gene3D" id="3.40.30.10">
    <property type="entry name" value="Glutaredoxin"/>
    <property type="match status" value="1"/>
</dbReference>
<dbReference type="SUPFAM" id="SSF52833">
    <property type="entry name" value="Thioredoxin-like"/>
    <property type="match status" value="1"/>
</dbReference>
<evidence type="ECO:0000313" key="1">
    <source>
        <dbReference type="EMBL" id="MBF8436116.1"/>
    </source>
</evidence>